<dbReference type="Proteomes" id="UP000886611">
    <property type="component" value="Unassembled WGS sequence"/>
</dbReference>
<feature type="compositionally biased region" description="Acidic residues" evidence="3">
    <location>
        <begin position="131"/>
        <end position="150"/>
    </location>
</feature>
<protein>
    <submittedName>
        <fullName evidence="4">IPP2 inhibitor</fullName>
    </submittedName>
</protein>
<feature type="non-terminal residue" evidence="4">
    <location>
        <position position="256"/>
    </location>
</feature>
<feature type="compositionally biased region" description="Polar residues" evidence="3">
    <location>
        <begin position="235"/>
        <end position="245"/>
    </location>
</feature>
<dbReference type="Gene3D" id="6.10.250.1050">
    <property type="match status" value="2"/>
</dbReference>
<accession>A0A8X8BQZ6</accession>
<evidence type="ECO:0000256" key="3">
    <source>
        <dbReference type="SAM" id="MobiDB-lite"/>
    </source>
</evidence>
<evidence type="ECO:0000256" key="1">
    <source>
        <dbReference type="ARBA" id="ARBA00005472"/>
    </source>
</evidence>
<proteinExistence type="inferred from homology"/>
<keyword evidence="5" id="KW-1185">Reference proteome</keyword>
<dbReference type="PANTHER" id="PTHR12398">
    <property type="entry name" value="PROTEIN PHOSPHATASE INHIBITOR"/>
    <property type="match status" value="1"/>
</dbReference>
<sequence length="256" mass="29018">KKSQKWDEMNILATYHPAGKDYGLMKIEEPSTPYHRLAGDEEEGSVSDSESYEPLTADDLVKKLAAAEGSQPKIFMKEDDEDSEEDDDDEEEEELSPEEQAKKKQFEMKRKMHYNEGLNIKLAKQLIARELEEDDEDEDQDEEMKDETEVDNAHMDLPQDASPASTDHTSLHGRQLKCLNESNSEPDLEMEECSDSFFRYSADYSREIPPGPDDINSGSDPFDITSRPELMGEDPSNSGSFEVTSYTGLLKPSPFL</sequence>
<keyword evidence="2" id="KW-0650">Protein phosphatase inhibitor</keyword>
<comment type="caution">
    <text evidence="4">The sequence shown here is derived from an EMBL/GenBank/DDBJ whole genome shotgun (WGS) entry which is preliminary data.</text>
</comment>
<feature type="compositionally biased region" description="Acidic residues" evidence="3">
    <location>
        <begin position="78"/>
        <end position="97"/>
    </location>
</feature>
<feature type="region of interest" description="Disordered" evidence="3">
    <location>
        <begin position="33"/>
        <end position="108"/>
    </location>
</feature>
<dbReference type="Pfam" id="PF04979">
    <property type="entry name" value="IPP-2"/>
    <property type="match status" value="1"/>
</dbReference>
<dbReference type="InterPro" id="IPR007062">
    <property type="entry name" value="PPI-2"/>
</dbReference>
<dbReference type="EMBL" id="JAATIS010004040">
    <property type="protein sequence ID" value="KAG2463287.1"/>
    <property type="molecule type" value="Genomic_DNA"/>
</dbReference>
<organism evidence="4 5">
    <name type="scientific">Polypterus senegalus</name>
    <name type="common">Senegal bichir</name>
    <dbReference type="NCBI Taxonomy" id="55291"/>
    <lineage>
        <taxon>Eukaryota</taxon>
        <taxon>Metazoa</taxon>
        <taxon>Chordata</taxon>
        <taxon>Craniata</taxon>
        <taxon>Vertebrata</taxon>
        <taxon>Euteleostomi</taxon>
        <taxon>Actinopterygii</taxon>
        <taxon>Polypteriformes</taxon>
        <taxon>Polypteridae</taxon>
        <taxon>Polypterus</taxon>
    </lineage>
</organism>
<reference evidence="4 5" key="1">
    <citation type="journal article" date="2021" name="Cell">
        <title>Tracing the genetic footprints of vertebrate landing in non-teleost ray-finned fishes.</title>
        <authorList>
            <person name="Bi X."/>
            <person name="Wang K."/>
            <person name="Yang L."/>
            <person name="Pan H."/>
            <person name="Jiang H."/>
            <person name="Wei Q."/>
            <person name="Fang M."/>
            <person name="Yu H."/>
            <person name="Zhu C."/>
            <person name="Cai Y."/>
            <person name="He Y."/>
            <person name="Gan X."/>
            <person name="Zeng H."/>
            <person name="Yu D."/>
            <person name="Zhu Y."/>
            <person name="Jiang H."/>
            <person name="Qiu Q."/>
            <person name="Yang H."/>
            <person name="Zhang Y.E."/>
            <person name="Wang W."/>
            <person name="Zhu M."/>
            <person name="He S."/>
            <person name="Zhang G."/>
        </authorList>
    </citation>
    <scope>NUCLEOTIDE SEQUENCE [LARGE SCALE GENOMIC DNA]</scope>
    <source>
        <strain evidence="4">Bchr_013</strain>
    </source>
</reference>
<comment type="similarity">
    <text evidence="1">Belongs to the protein phosphatase inhibitor 2 family.</text>
</comment>
<feature type="region of interest" description="Disordered" evidence="3">
    <location>
        <begin position="204"/>
        <end position="245"/>
    </location>
</feature>
<dbReference type="GO" id="GO:0004864">
    <property type="term" value="F:protein phosphatase inhibitor activity"/>
    <property type="evidence" value="ECO:0007669"/>
    <property type="project" value="UniProtKB-KW"/>
</dbReference>
<dbReference type="AlphaFoldDB" id="A0A8X8BQZ6"/>
<evidence type="ECO:0000256" key="2">
    <source>
        <dbReference type="ARBA" id="ARBA00023272"/>
    </source>
</evidence>
<evidence type="ECO:0000313" key="4">
    <source>
        <dbReference type="EMBL" id="KAG2463287.1"/>
    </source>
</evidence>
<gene>
    <name evidence="4" type="primary">Ppp1r2_0</name>
    <name evidence="4" type="ORF">GTO96_0001224</name>
</gene>
<feature type="compositionally biased region" description="Basic and acidic residues" evidence="3">
    <location>
        <begin position="99"/>
        <end position="108"/>
    </location>
</feature>
<evidence type="ECO:0000313" key="5">
    <source>
        <dbReference type="Proteomes" id="UP000886611"/>
    </source>
</evidence>
<dbReference type="PANTHER" id="PTHR12398:SF20">
    <property type="entry name" value="PROTEIN PHOSPHATASE 1 REGULATORY INHIBITOR SUBUNIT 2"/>
    <property type="match status" value="1"/>
</dbReference>
<name>A0A8X8BQZ6_POLSE</name>
<feature type="region of interest" description="Disordered" evidence="3">
    <location>
        <begin position="129"/>
        <end position="191"/>
    </location>
</feature>
<dbReference type="GO" id="GO:0009966">
    <property type="term" value="P:regulation of signal transduction"/>
    <property type="evidence" value="ECO:0007669"/>
    <property type="project" value="InterPro"/>
</dbReference>
<feature type="non-terminal residue" evidence="4">
    <location>
        <position position="1"/>
    </location>
</feature>